<dbReference type="AlphaFoldDB" id="F8H9R3"/>
<dbReference type="Gene3D" id="1.10.287.470">
    <property type="entry name" value="Helix hairpin bin"/>
    <property type="match status" value="1"/>
</dbReference>
<dbReference type="GO" id="GO:0015562">
    <property type="term" value="F:efflux transmembrane transporter activity"/>
    <property type="evidence" value="ECO:0007669"/>
    <property type="project" value="TreeGrafter"/>
</dbReference>
<proteinExistence type="inferred from homology"/>
<dbReference type="Pfam" id="PF25876">
    <property type="entry name" value="HH_MFP_RND"/>
    <property type="match status" value="1"/>
</dbReference>
<name>F8H9R3_STUS2</name>
<evidence type="ECO:0000256" key="1">
    <source>
        <dbReference type="ARBA" id="ARBA00009477"/>
    </source>
</evidence>
<dbReference type="InterPro" id="IPR058625">
    <property type="entry name" value="MdtA-like_BSH"/>
</dbReference>
<dbReference type="InterPro" id="IPR006143">
    <property type="entry name" value="RND_pump_MFP"/>
</dbReference>
<dbReference type="PANTHER" id="PTHR30469:SF11">
    <property type="entry name" value="BLL4320 PROTEIN"/>
    <property type="match status" value="1"/>
</dbReference>
<feature type="domain" description="Multidrug resistance protein MdtA-like alpha-helical hairpin" evidence="3">
    <location>
        <begin position="104"/>
        <end position="165"/>
    </location>
</feature>
<dbReference type="InterPro" id="IPR058792">
    <property type="entry name" value="Beta-barrel_RND_2"/>
</dbReference>
<gene>
    <name evidence="6" type="ordered locus">PSTAB_3189</name>
</gene>
<dbReference type="GO" id="GO:1990281">
    <property type="term" value="C:efflux pump complex"/>
    <property type="evidence" value="ECO:0007669"/>
    <property type="project" value="TreeGrafter"/>
</dbReference>
<evidence type="ECO:0000256" key="2">
    <source>
        <dbReference type="ARBA" id="ARBA00023054"/>
    </source>
</evidence>
<evidence type="ECO:0000259" key="5">
    <source>
        <dbReference type="Pfam" id="PF25954"/>
    </source>
</evidence>
<dbReference type="KEGG" id="psz:PSTAB_3189"/>
<dbReference type="FunFam" id="2.40.30.170:FF:000010">
    <property type="entry name" value="Efflux RND transporter periplasmic adaptor subunit"/>
    <property type="match status" value="1"/>
</dbReference>
<dbReference type="Pfam" id="PF25954">
    <property type="entry name" value="Beta-barrel_RND_2"/>
    <property type="match status" value="1"/>
</dbReference>
<protein>
    <submittedName>
        <fullName evidence="6">RND efflux membrane fusion protein</fullName>
    </submittedName>
</protein>
<keyword evidence="2" id="KW-0175">Coiled coil</keyword>
<sequence length="377" mass="40952">MLRRMLFMLGAVVVVVAILAALKFNSIYQQIQQFQAPKPAIDVEAEVARRMDWQSRLPAIGTLKASQGIDLSVEIAGTITDVQFQSGEKVSKGQAIVLLDSEMEQASLVSAEADLSLARLEFQRARSLLDRQAISRSEYDRLNAQSQKAEASVAQLRASLAKKRILAPYSGTIGIRQVDVGDYIAAGTPIATLQDLSTLYVDFFLAEQHVPLLALGQKVQLRVAAYPDDRFEGVISALNPKVETTTRNVQVRAELANPDGRLLPGMFADLQVLLPTENAQVVVPETAITYTLYGNSVLLVTEGTPPEGVSRDEPYLVVERRFVTTGERRDGLVVVLDGLEGGEQVITAGQLKLDSGTHVAIAENRTLKLDGAEPASE</sequence>
<reference evidence="6 7" key="1">
    <citation type="journal article" date="2011" name="J. Bacteriol.">
        <title>Complete Genome Sequence of the Type Strain Pseudomonas stutzeri CGMCC 1.1803.</title>
        <authorList>
            <person name="Chen M."/>
            <person name="Yan Y."/>
            <person name="Zhang W."/>
            <person name="Lu W."/>
            <person name="Wang J."/>
            <person name="Ping S."/>
            <person name="Lin M."/>
        </authorList>
    </citation>
    <scope>NUCLEOTIDE SEQUENCE [LARGE SCALE GENOMIC DNA]</scope>
    <source>
        <strain evidence="7">ATCC 17588 / DSM 5190 / CCUG 11256 / JCM 5965 / LMG 11199 / NCIMB 11358 / Stanier 221</strain>
    </source>
</reference>
<dbReference type="Pfam" id="PF25917">
    <property type="entry name" value="BSH_RND"/>
    <property type="match status" value="1"/>
</dbReference>
<dbReference type="Proteomes" id="UP000008932">
    <property type="component" value="Chromosome"/>
</dbReference>
<reference key="2">
    <citation type="submission" date="2011-06" db="EMBL/GenBank/DDBJ databases">
        <title>Complete Genome Sequence of Pseudomonas stutzeri Strain CGMCC 1.1803.</title>
        <authorList>
            <person name="Yan Y."/>
            <person name="Chen M."/>
            <person name="Lu W."/>
            <person name="Zhang W."/>
            <person name="Ping S."/>
            <person name="Lin M."/>
        </authorList>
    </citation>
    <scope>NUCLEOTIDE SEQUENCE</scope>
    <source>
        <strain>ATCC 17588</strain>
    </source>
</reference>
<feature type="domain" description="Multidrug resistance protein MdtA-like barrel-sandwich hybrid" evidence="4">
    <location>
        <begin position="74"/>
        <end position="190"/>
    </location>
</feature>
<accession>F8H9R3</accession>
<evidence type="ECO:0000313" key="7">
    <source>
        <dbReference type="Proteomes" id="UP000008932"/>
    </source>
</evidence>
<dbReference type="SUPFAM" id="SSF111369">
    <property type="entry name" value="HlyD-like secretion proteins"/>
    <property type="match status" value="1"/>
</dbReference>
<dbReference type="EMBL" id="CP002881">
    <property type="protein sequence ID" value="AEJ06470.1"/>
    <property type="molecule type" value="Genomic_DNA"/>
</dbReference>
<dbReference type="Gene3D" id="2.40.420.20">
    <property type="match status" value="1"/>
</dbReference>
<comment type="similarity">
    <text evidence="1">Belongs to the membrane fusion protein (MFP) (TC 8.A.1) family.</text>
</comment>
<reference evidence="7" key="3">
    <citation type="submission" date="2011-06" db="EMBL/GenBank/DDBJ databases">
        <title>Complete genome sequence of Pseudomonas stutzeri strain CGMCC 1.1803.</title>
        <authorList>
            <person name="Yan Y."/>
            <person name="Chen M."/>
            <person name="Lu W."/>
            <person name="Zhang W."/>
            <person name="Ping S."/>
            <person name="Lin M."/>
        </authorList>
    </citation>
    <scope>NUCLEOTIDE SEQUENCE [LARGE SCALE GENOMIC DNA]</scope>
    <source>
        <strain evidence="7">ATCC 17588 / DSM 5190 / CCUG 11256 / JCM 5965 / LMG 11199 / NCIMB 11358 / Stanier 221</strain>
    </source>
</reference>
<organism evidence="6 7">
    <name type="scientific">Stutzerimonas stutzeri (strain ATCC 17588 / DSM 5190 / CCUG 11256 / JCM 5965 / LMG 11199 / NBRC 14165 / NCIMB 11358 / Stanier 221)</name>
    <name type="common">Pseudomonas stutzeri</name>
    <dbReference type="NCBI Taxonomy" id="96563"/>
    <lineage>
        <taxon>Bacteria</taxon>
        <taxon>Pseudomonadati</taxon>
        <taxon>Pseudomonadota</taxon>
        <taxon>Gammaproteobacteria</taxon>
        <taxon>Pseudomonadales</taxon>
        <taxon>Pseudomonadaceae</taxon>
        <taxon>Stutzerimonas</taxon>
    </lineage>
</organism>
<evidence type="ECO:0000313" key="6">
    <source>
        <dbReference type="EMBL" id="AEJ06470.1"/>
    </source>
</evidence>
<dbReference type="Gene3D" id="2.40.30.170">
    <property type="match status" value="1"/>
</dbReference>
<dbReference type="PANTHER" id="PTHR30469">
    <property type="entry name" value="MULTIDRUG RESISTANCE PROTEIN MDTA"/>
    <property type="match status" value="1"/>
</dbReference>
<feature type="domain" description="CusB-like beta-barrel" evidence="5">
    <location>
        <begin position="202"/>
        <end position="272"/>
    </location>
</feature>
<evidence type="ECO:0000259" key="3">
    <source>
        <dbReference type="Pfam" id="PF25876"/>
    </source>
</evidence>
<dbReference type="HOGENOM" id="CLU_018816_1_2_6"/>
<evidence type="ECO:0000259" key="4">
    <source>
        <dbReference type="Pfam" id="PF25917"/>
    </source>
</evidence>
<dbReference type="NCBIfam" id="TIGR01730">
    <property type="entry name" value="RND_mfp"/>
    <property type="match status" value="1"/>
</dbReference>
<dbReference type="InterPro" id="IPR058624">
    <property type="entry name" value="MdtA-like_HH"/>
</dbReference>